<gene>
    <name evidence="2" type="ORF">AAV94_03010</name>
</gene>
<feature type="transmembrane region" description="Helical" evidence="1">
    <location>
        <begin position="94"/>
        <end position="120"/>
    </location>
</feature>
<organism evidence="2 3">
    <name type="scientific">Lampropedia cohaerens</name>
    <dbReference type="NCBI Taxonomy" id="1610491"/>
    <lineage>
        <taxon>Bacteria</taxon>
        <taxon>Pseudomonadati</taxon>
        <taxon>Pseudomonadota</taxon>
        <taxon>Betaproteobacteria</taxon>
        <taxon>Burkholderiales</taxon>
        <taxon>Comamonadaceae</taxon>
        <taxon>Lampropedia</taxon>
    </lineage>
</organism>
<dbReference type="EMBL" id="LBNQ01000012">
    <property type="protein sequence ID" value="KKW68903.1"/>
    <property type="molecule type" value="Genomic_DNA"/>
</dbReference>
<evidence type="ECO:0000313" key="2">
    <source>
        <dbReference type="EMBL" id="KKW68903.1"/>
    </source>
</evidence>
<feature type="transmembrane region" description="Helical" evidence="1">
    <location>
        <begin position="52"/>
        <end position="74"/>
    </location>
</feature>
<name>A0A0U1Q2C5_9BURK</name>
<dbReference type="RefSeq" id="WP_046740831.1">
    <property type="nucleotide sequence ID" value="NZ_LBNQ01000012.1"/>
</dbReference>
<keyword evidence="1" id="KW-0472">Membrane</keyword>
<dbReference type="InterPro" id="IPR023829">
    <property type="entry name" value="PGA_PgaD"/>
</dbReference>
<keyword evidence="3" id="KW-1185">Reference proteome</keyword>
<evidence type="ECO:0008006" key="4">
    <source>
        <dbReference type="Google" id="ProtNLM"/>
    </source>
</evidence>
<dbReference type="NCBIfam" id="TIGR03940">
    <property type="entry name" value="PGA_PgaD"/>
    <property type="match status" value="1"/>
</dbReference>
<keyword evidence="1" id="KW-1133">Transmembrane helix</keyword>
<proteinExistence type="predicted"/>
<dbReference type="GO" id="GO:0043709">
    <property type="term" value="P:cell adhesion involved in single-species biofilm formation"/>
    <property type="evidence" value="ECO:0007669"/>
    <property type="project" value="InterPro"/>
</dbReference>
<keyword evidence="1" id="KW-0812">Transmembrane</keyword>
<dbReference type="STRING" id="1610491.AAV94_03010"/>
<dbReference type="OrthoDB" id="8912308at2"/>
<reference evidence="2 3" key="1">
    <citation type="submission" date="2015-05" db="EMBL/GenBank/DDBJ databases">
        <title>Draft genome sequence of Lampropedia sp. CT6, isolated from the microbial mat of a hot water spring, located at Manikaran, India.</title>
        <authorList>
            <person name="Tripathi C."/>
            <person name="Rani P."/>
            <person name="Mahato N.K."/>
            <person name="Lal R."/>
        </authorList>
    </citation>
    <scope>NUCLEOTIDE SEQUENCE [LARGE SCALE GENOMIC DNA]</scope>
    <source>
        <strain evidence="2 3">CT6</strain>
    </source>
</reference>
<accession>A0A0U1Q2C5</accession>
<comment type="caution">
    <text evidence="2">The sequence shown here is derived from an EMBL/GenBank/DDBJ whole genome shotgun (WGS) entry which is preliminary data.</text>
</comment>
<dbReference type="Proteomes" id="UP000050580">
    <property type="component" value="Unassembled WGS sequence"/>
</dbReference>
<evidence type="ECO:0000313" key="3">
    <source>
        <dbReference type="Proteomes" id="UP000050580"/>
    </source>
</evidence>
<protein>
    <recommendedName>
        <fullName evidence="4">Poly-beta-1,6-N-acetyl-D-glucosamine biosynthesis protein PgaD</fullName>
    </recommendedName>
</protein>
<sequence length="223" mass="24707">MTTGSYSQQSNAPVADDAASSELVWHPGQSPGLPAQPASALLLVSRKRSLRYVIESLLTGVLWLAFMGLCLLFLGRRSWRDVSSWREFMVDFSLSMLIIAALYLTVLAAGAIVLGIWAAFNKFHAMRRPAEQAALLVQERALMRSFEVSRTMLDRLHARNVATVFHDEEGEITAVRAGCHIPEEDDLAAQQSPESFYPTQWDTTWGEVVTPGDRVHQPIAPLA</sequence>
<dbReference type="Pfam" id="PF13994">
    <property type="entry name" value="PgaD"/>
    <property type="match status" value="1"/>
</dbReference>
<dbReference type="AlphaFoldDB" id="A0A0U1Q2C5"/>
<evidence type="ECO:0000256" key="1">
    <source>
        <dbReference type="SAM" id="Phobius"/>
    </source>
</evidence>